<evidence type="ECO:0000313" key="1">
    <source>
        <dbReference type="EMBL" id="CAH2226786.1"/>
    </source>
</evidence>
<evidence type="ECO:0000313" key="2">
    <source>
        <dbReference type="Proteomes" id="UP000838756"/>
    </source>
</evidence>
<comment type="caution">
    <text evidence="1">The sequence shown here is derived from an EMBL/GenBank/DDBJ whole genome shotgun (WGS) entry which is preliminary data.</text>
</comment>
<name>A0A8S4QWR8_9NEOP</name>
<dbReference type="OrthoDB" id="7456548at2759"/>
<sequence length="321" mass="36481">MDINESIFKDDVGNFIFSLKKLLPKRKEGFIFEFHKPTLTRLSDVHLEAKNVFPKCFIGAKLVVLREIMDKVKLMQNYSYGKTKESYKCYSHLLYKETDAKNIDDGLLIDSTGSAIATYKETIDDIEMRLTSKIKDIVSSETEIVFEKDSEKSISSISCSMKDVDPITLSLVTQWMYKVGPELSVGSEFGIRPLAYPISPQLSFSARYERPSFTLTSTLSKVGFQVCLFKKFSPGLRIATIFNEGNKGGPASVGLALHKSYENGSELKIFVDSQRCGGFTYERDVLFQEPHNEVRVIRLMGSTLIDRQRRVRFGFGFHLDF</sequence>
<protein>
    <submittedName>
        <fullName evidence="1">Jg25734 protein</fullName>
    </submittedName>
</protein>
<keyword evidence="2" id="KW-1185">Reference proteome</keyword>
<gene>
    <name evidence="1" type="primary">jg25734</name>
    <name evidence="1" type="ORF">PAEG_LOCUS7478</name>
</gene>
<accession>A0A8S4QWR8</accession>
<dbReference type="AlphaFoldDB" id="A0A8S4QWR8"/>
<proteinExistence type="predicted"/>
<reference evidence="1" key="1">
    <citation type="submission" date="2022-03" db="EMBL/GenBank/DDBJ databases">
        <authorList>
            <person name="Lindestad O."/>
        </authorList>
    </citation>
    <scope>NUCLEOTIDE SEQUENCE</scope>
</reference>
<organism evidence="1 2">
    <name type="scientific">Pararge aegeria aegeria</name>
    <dbReference type="NCBI Taxonomy" id="348720"/>
    <lineage>
        <taxon>Eukaryota</taxon>
        <taxon>Metazoa</taxon>
        <taxon>Ecdysozoa</taxon>
        <taxon>Arthropoda</taxon>
        <taxon>Hexapoda</taxon>
        <taxon>Insecta</taxon>
        <taxon>Pterygota</taxon>
        <taxon>Neoptera</taxon>
        <taxon>Endopterygota</taxon>
        <taxon>Lepidoptera</taxon>
        <taxon>Glossata</taxon>
        <taxon>Ditrysia</taxon>
        <taxon>Papilionoidea</taxon>
        <taxon>Nymphalidae</taxon>
        <taxon>Satyrinae</taxon>
        <taxon>Satyrini</taxon>
        <taxon>Parargina</taxon>
        <taxon>Pararge</taxon>
    </lineage>
</organism>
<dbReference type="Proteomes" id="UP000838756">
    <property type="component" value="Unassembled WGS sequence"/>
</dbReference>
<dbReference type="EMBL" id="CAKXAJ010022008">
    <property type="protein sequence ID" value="CAH2226786.1"/>
    <property type="molecule type" value="Genomic_DNA"/>
</dbReference>